<keyword evidence="6" id="KW-0808">Transferase</keyword>
<comment type="similarity">
    <text evidence="2">Belongs to the phosphoribulokinase family.</text>
</comment>
<dbReference type="InterPro" id="IPR006082">
    <property type="entry name" value="PRK"/>
</dbReference>
<gene>
    <name evidence="13" type="ORF">METZ01_LOCUS8957</name>
</gene>
<dbReference type="InterPro" id="IPR027417">
    <property type="entry name" value="P-loop_NTPase"/>
</dbReference>
<dbReference type="GO" id="GO:0008974">
    <property type="term" value="F:phosphoribulokinase activity"/>
    <property type="evidence" value="ECO:0007669"/>
    <property type="project" value="UniProtKB-EC"/>
</dbReference>
<dbReference type="Gene3D" id="3.40.50.300">
    <property type="entry name" value="P-loop containing nucleotide triphosphate hydrolases"/>
    <property type="match status" value="1"/>
</dbReference>
<comment type="pathway">
    <text evidence="1">Carbohydrate biosynthesis; Calvin cycle.</text>
</comment>
<name>A0A381NRI8_9ZZZZ</name>
<evidence type="ECO:0000256" key="8">
    <source>
        <dbReference type="ARBA" id="ARBA00022777"/>
    </source>
</evidence>
<evidence type="ECO:0000256" key="1">
    <source>
        <dbReference type="ARBA" id="ARBA00005215"/>
    </source>
</evidence>
<dbReference type="GO" id="GO:0019253">
    <property type="term" value="P:reductive pentose-phosphate cycle"/>
    <property type="evidence" value="ECO:0007669"/>
    <property type="project" value="UniProtKB-KW"/>
</dbReference>
<evidence type="ECO:0000256" key="9">
    <source>
        <dbReference type="ARBA" id="ARBA00022840"/>
    </source>
</evidence>
<feature type="domain" description="Phosphoribulokinase/uridine kinase" evidence="12">
    <location>
        <begin position="11"/>
        <end position="186"/>
    </location>
</feature>
<dbReference type="NCBIfam" id="NF005655">
    <property type="entry name" value="PRK07429.1"/>
    <property type="match status" value="1"/>
</dbReference>
<keyword evidence="7" id="KW-0547">Nucleotide-binding</keyword>
<evidence type="ECO:0000256" key="5">
    <source>
        <dbReference type="ARBA" id="ARBA00022567"/>
    </source>
</evidence>
<keyword evidence="8" id="KW-0418">Kinase</keyword>
<evidence type="ECO:0000256" key="4">
    <source>
        <dbReference type="ARBA" id="ARBA00022531"/>
    </source>
</evidence>
<dbReference type="PRINTS" id="PR00988">
    <property type="entry name" value="URIDINKINASE"/>
</dbReference>
<dbReference type="EMBL" id="UINC01000480">
    <property type="protein sequence ID" value="SUZ56103.1"/>
    <property type="molecule type" value="Genomic_DNA"/>
</dbReference>
<evidence type="ECO:0000256" key="10">
    <source>
        <dbReference type="ARBA" id="ARBA00031382"/>
    </source>
</evidence>
<evidence type="ECO:0000256" key="11">
    <source>
        <dbReference type="ARBA" id="ARBA00047663"/>
    </source>
</evidence>
<keyword evidence="4" id="KW-0602">Photosynthesis</keyword>
<sequence length="312" mass="34916">MPKNRVERPIILGIVGDSAAGKTTLAAGVAEILGKDQVVTICTDDYHKYSRAQRAENGTSALDPECNYLDIVEKDLNSLRNGKSIIKPIYSHNDGSFQPAKYIEPKPYVVVEGLLGYSTRAMRDNYDVKIYLDPEEELRVSWKVIRDTTKRGYTEEQVLASLEKRKGDSPAFIQPQRTFADMVIQFYRPEGKEDEVGPGLNVRHTLRPTLPHPDLTSLLDVGASTGISLDLARDKDGKPVDILDIRGSIETHRASSLEELLWGLIPEAQHLRENTRSIEELEKINIISHPLMLTQLLVAYHMVKASLGHHAI</sequence>
<evidence type="ECO:0000256" key="7">
    <source>
        <dbReference type="ARBA" id="ARBA00022741"/>
    </source>
</evidence>
<reference evidence="13" key="1">
    <citation type="submission" date="2018-05" db="EMBL/GenBank/DDBJ databases">
        <authorList>
            <person name="Lanie J.A."/>
            <person name="Ng W.-L."/>
            <person name="Kazmierczak K.M."/>
            <person name="Andrzejewski T.M."/>
            <person name="Davidsen T.M."/>
            <person name="Wayne K.J."/>
            <person name="Tettelin H."/>
            <person name="Glass J.I."/>
            <person name="Rusch D."/>
            <person name="Podicherti R."/>
            <person name="Tsui H.-C.T."/>
            <person name="Winkler M.E."/>
        </authorList>
    </citation>
    <scope>NUCLEOTIDE SEQUENCE</scope>
</reference>
<evidence type="ECO:0000256" key="2">
    <source>
        <dbReference type="ARBA" id="ARBA00009719"/>
    </source>
</evidence>
<protein>
    <recommendedName>
        <fullName evidence="3">phosphoribulokinase</fullName>
        <ecNumber evidence="3">2.7.1.19</ecNumber>
    </recommendedName>
    <alternativeName>
        <fullName evidence="10">Phosphopentokinase</fullName>
    </alternativeName>
</protein>
<dbReference type="AlphaFoldDB" id="A0A381NRI8"/>
<evidence type="ECO:0000256" key="6">
    <source>
        <dbReference type="ARBA" id="ARBA00022679"/>
    </source>
</evidence>
<dbReference type="GO" id="GO:0005524">
    <property type="term" value="F:ATP binding"/>
    <property type="evidence" value="ECO:0007669"/>
    <property type="project" value="UniProtKB-KW"/>
</dbReference>
<dbReference type="SUPFAM" id="SSF52540">
    <property type="entry name" value="P-loop containing nucleoside triphosphate hydrolases"/>
    <property type="match status" value="1"/>
</dbReference>
<dbReference type="EC" id="2.7.1.19" evidence="3"/>
<organism evidence="13">
    <name type="scientific">marine metagenome</name>
    <dbReference type="NCBI Taxonomy" id="408172"/>
    <lineage>
        <taxon>unclassified sequences</taxon>
        <taxon>metagenomes</taxon>
        <taxon>ecological metagenomes</taxon>
    </lineage>
</organism>
<keyword evidence="5" id="KW-0113">Calvin cycle</keyword>
<evidence type="ECO:0000259" key="12">
    <source>
        <dbReference type="Pfam" id="PF00485"/>
    </source>
</evidence>
<proteinExistence type="inferred from homology"/>
<evidence type="ECO:0000313" key="13">
    <source>
        <dbReference type="EMBL" id="SUZ56103.1"/>
    </source>
</evidence>
<dbReference type="PANTHER" id="PTHR10285">
    <property type="entry name" value="URIDINE KINASE"/>
    <property type="match status" value="1"/>
</dbReference>
<keyword evidence="9" id="KW-0067">ATP-binding</keyword>
<evidence type="ECO:0000256" key="3">
    <source>
        <dbReference type="ARBA" id="ARBA00012042"/>
    </source>
</evidence>
<comment type="catalytic activity">
    <reaction evidence="11">
        <text>D-ribulose 5-phosphate + ATP = D-ribulose 1,5-bisphosphate + ADP + H(+)</text>
        <dbReference type="Rhea" id="RHEA:19365"/>
        <dbReference type="ChEBI" id="CHEBI:15378"/>
        <dbReference type="ChEBI" id="CHEBI:30616"/>
        <dbReference type="ChEBI" id="CHEBI:57870"/>
        <dbReference type="ChEBI" id="CHEBI:58121"/>
        <dbReference type="ChEBI" id="CHEBI:456216"/>
        <dbReference type="EC" id="2.7.1.19"/>
    </reaction>
</comment>
<dbReference type="PROSITE" id="PS00567">
    <property type="entry name" value="PHOSPHORIBULOKINASE"/>
    <property type="match status" value="1"/>
</dbReference>
<dbReference type="InterPro" id="IPR006083">
    <property type="entry name" value="PRK/URK"/>
</dbReference>
<dbReference type="Pfam" id="PF00485">
    <property type="entry name" value="PRK"/>
    <property type="match status" value="1"/>
</dbReference>
<accession>A0A381NRI8</accession>